<evidence type="ECO:0000256" key="1">
    <source>
        <dbReference type="SAM" id="MobiDB-lite"/>
    </source>
</evidence>
<dbReference type="AlphaFoldDB" id="A0A7M2T2D9"/>
<dbReference type="InterPro" id="IPR046672">
    <property type="entry name" value="DUF6542"/>
</dbReference>
<evidence type="ECO:0000313" key="4">
    <source>
        <dbReference type="EMBL" id="QOV42722.1"/>
    </source>
</evidence>
<reference evidence="4 5" key="1">
    <citation type="submission" date="2020-10" db="EMBL/GenBank/DDBJ databases">
        <title>Streptomyces chromofuscus complate genome analysis.</title>
        <authorList>
            <person name="Anwar N."/>
        </authorList>
    </citation>
    <scope>NUCLEOTIDE SEQUENCE [LARGE SCALE GENOMIC DNA]</scope>
    <source>
        <strain evidence="4 5">DSM 40273</strain>
    </source>
</reference>
<keyword evidence="5" id="KW-1185">Reference proteome</keyword>
<feature type="transmembrane region" description="Helical" evidence="2">
    <location>
        <begin position="89"/>
        <end position="112"/>
    </location>
</feature>
<proteinExistence type="predicted"/>
<name>A0A7M2T2D9_STRCW</name>
<protein>
    <recommendedName>
        <fullName evidence="3">DUF6542 domain-containing protein</fullName>
    </recommendedName>
</protein>
<feature type="region of interest" description="Disordered" evidence="1">
    <location>
        <begin position="1"/>
        <end position="69"/>
    </location>
</feature>
<keyword evidence="2" id="KW-0812">Transmembrane</keyword>
<feature type="compositionally biased region" description="Gly residues" evidence="1">
    <location>
        <begin position="30"/>
        <end position="44"/>
    </location>
</feature>
<organism evidence="4 5">
    <name type="scientific">Streptomyces chromofuscus</name>
    <dbReference type="NCBI Taxonomy" id="42881"/>
    <lineage>
        <taxon>Bacteria</taxon>
        <taxon>Bacillati</taxon>
        <taxon>Actinomycetota</taxon>
        <taxon>Actinomycetes</taxon>
        <taxon>Kitasatosporales</taxon>
        <taxon>Streptomycetaceae</taxon>
        <taxon>Streptomyces</taxon>
    </lineage>
</organism>
<dbReference type="EMBL" id="CP063374">
    <property type="protein sequence ID" value="QOV42722.1"/>
    <property type="molecule type" value="Genomic_DNA"/>
</dbReference>
<dbReference type="Proteomes" id="UP000594008">
    <property type="component" value="Chromosome"/>
</dbReference>
<sequence length="214" mass="22000">MEQHRARFPQHGPGRGASPPTPLPPQARRGGSGAGGGRGGGGGTSSRPVKSAGARSERRPAGAAGAPVAVRRPAPPVVQAVRRMPNPRLTGLGCGLFCVAVMLTLGTLDAMLFGSSPIVYGVLFLPVCVLAAVWVRGVDLVTVPIVVPIAFASGLVFVAERGEGLSGRVVGLFTALATQAGWLYGGTLVAGSIVTVRKVRMMRRRRAARSRPPA</sequence>
<dbReference type="KEGG" id="schf:IPT68_23305"/>
<evidence type="ECO:0000256" key="2">
    <source>
        <dbReference type="SAM" id="Phobius"/>
    </source>
</evidence>
<gene>
    <name evidence="4" type="ORF">IPT68_23305</name>
</gene>
<feature type="domain" description="DUF6542" evidence="3">
    <location>
        <begin position="88"/>
        <end position="202"/>
    </location>
</feature>
<accession>A0A7M2T2D9</accession>
<dbReference type="Pfam" id="PF20177">
    <property type="entry name" value="DUF6542"/>
    <property type="match status" value="1"/>
</dbReference>
<keyword evidence="2" id="KW-1133">Transmembrane helix</keyword>
<evidence type="ECO:0000313" key="5">
    <source>
        <dbReference type="Proteomes" id="UP000594008"/>
    </source>
</evidence>
<feature type="transmembrane region" description="Helical" evidence="2">
    <location>
        <begin position="171"/>
        <end position="196"/>
    </location>
</feature>
<feature type="transmembrane region" description="Helical" evidence="2">
    <location>
        <begin position="140"/>
        <end position="159"/>
    </location>
</feature>
<feature type="transmembrane region" description="Helical" evidence="2">
    <location>
        <begin position="118"/>
        <end position="135"/>
    </location>
</feature>
<evidence type="ECO:0000259" key="3">
    <source>
        <dbReference type="Pfam" id="PF20177"/>
    </source>
</evidence>
<keyword evidence="2" id="KW-0472">Membrane</keyword>